<feature type="domain" description="CHK kinase-like" evidence="1">
    <location>
        <begin position="113"/>
        <end position="275"/>
    </location>
</feature>
<dbReference type="SMART" id="SM00587">
    <property type="entry name" value="CHK"/>
    <property type="match status" value="1"/>
</dbReference>
<dbReference type="InterPro" id="IPR004119">
    <property type="entry name" value="EcKL"/>
</dbReference>
<dbReference type="PANTHER" id="PTHR11012">
    <property type="entry name" value="PROTEIN KINASE-LIKE DOMAIN-CONTAINING"/>
    <property type="match status" value="1"/>
</dbReference>
<keyword evidence="3" id="KW-1185">Reference proteome</keyword>
<name>A0A934N478_9GAMM</name>
<dbReference type="RefSeq" id="WP_199470177.1">
    <property type="nucleotide sequence ID" value="NZ_JAEMNX010000031.1"/>
</dbReference>
<evidence type="ECO:0000313" key="3">
    <source>
        <dbReference type="Proteomes" id="UP000628710"/>
    </source>
</evidence>
<dbReference type="Gene3D" id="3.90.1200.10">
    <property type="match status" value="1"/>
</dbReference>
<dbReference type="Proteomes" id="UP000628710">
    <property type="component" value="Unassembled WGS sequence"/>
</dbReference>
<protein>
    <submittedName>
        <fullName evidence="2">Phosphotransferase</fullName>
    </submittedName>
</protein>
<accession>A0A934N478</accession>
<dbReference type="Pfam" id="PF02958">
    <property type="entry name" value="EcKL"/>
    <property type="match status" value="1"/>
</dbReference>
<dbReference type="SUPFAM" id="SSF56112">
    <property type="entry name" value="Protein kinase-like (PK-like)"/>
    <property type="match status" value="1"/>
</dbReference>
<dbReference type="AlphaFoldDB" id="A0A934N478"/>
<dbReference type="InterPro" id="IPR011009">
    <property type="entry name" value="Kinase-like_dom_sf"/>
</dbReference>
<proteinExistence type="predicted"/>
<comment type="caution">
    <text evidence="2">The sequence shown here is derived from an EMBL/GenBank/DDBJ whole genome shotgun (WGS) entry which is preliminary data.</text>
</comment>
<sequence length="333" mass="37947">MTPEIFIKRQCKANTVKRHEVIQSLWSGYGEIARYSLTESPVASFVIAKHCSIPLDVEHPRGWQSDHAHQRKVRSYAVEQAWYRSWASRCHVSARVALCYGNFHDEQSGQRLILLEDLDAAGYSNRYDVNNRDHLISCINWLAAFHAGFIHQDPPLDWPNGLWEKGTYWHLDTRQEEWTVMPEGELKSSASVLSKCLDQARFKTMVHGDAKVANFCFSFVDDQVAAVDFQYVGGGVGVQDLAYLLGSALGEYELEENLSYLLDHYFAELGRALMAEGESQSFAQEVIEEWQGLFVIAWADFHRFIMGWAPTHKKNTPLSNRITEQALAQLRGS</sequence>
<dbReference type="EMBL" id="JAEMNX010000031">
    <property type="protein sequence ID" value="MBJ7539783.1"/>
    <property type="molecule type" value="Genomic_DNA"/>
</dbReference>
<reference evidence="2" key="1">
    <citation type="submission" date="2020-12" db="EMBL/GenBank/DDBJ databases">
        <title>Marinomonas arctica sp. nov., a psychrotolerant bacterium isolated from the Arctic.</title>
        <authorList>
            <person name="Zhang Y."/>
        </authorList>
    </citation>
    <scope>NUCLEOTIDE SEQUENCE</scope>
    <source>
        <strain evidence="2">C1424</strain>
    </source>
</reference>
<dbReference type="PANTHER" id="PTHR11012:SF30">
    <property type="entry name" value="PROTEIN KINASE-LIKE DOMAIN-CONTAINING"/>
    <property type="match status" value="1"/>
</dbReference>
<dbReference type="InterPro" id="IPR015897">
    <property type="entry name" value="CHK_kinase-like"/>
</dbReference>
<gene>
    <name evidence="2" type="ORF">I8J31_19090</name>
</gene>
<evidence type="ECO:0000259" key="1">
    <source>
        <dbReference type="SMART" id="SM00587"/>
    </source>
</evidence>
<evidence type="ECO:0000313" key="2">
    <source>
        <dbReference type="EMBL" id="MBJ7539783.1"/>
    </source>
</evidence>
<organism evidence="2 3">
    <name type="scientific">Marinomonas transparens</name>
    <dbReference type="NCBI Taxonomy" id="2795388"/>
    <lineage>
        <taxon>Bacteria</taxon>
        <taxon>Pseudomonadati</taxon>
        <taxon>Pseudomonadota</taxon>
        <taxon>Gammaproteobacteria</taxon>
        <taxon>Oceanospirillales</taxon>
        <taxon>Oceanospirillaceae</taxon>
        <taxon>Marinomonas</taxon>
    </lineage>
</organism>